<evidence type="ECO:0000313" key="1">
    <source>
        <dbReference type="EMBL" id="KAK1129598.1"/>
    </source>
</evidence>
<name>A0AA40KR26_9HYME</name>
<proteinExistence type="predicted"/>
<evidence type="ECO:0000313" key="2">
    <source>
        <dbReference type="Proteomes" id="UP001177670"/>
    </source>
</evidence>
<reference evidence="1" key="1">
    <citation type="submission" date="2021-10" db="EMBL/GenBank/DDBJ databases">
        <title>Melipona bicolor Genome sequencing and assembly.</title>
        <authorList>
            <person name="Araujo N.S."/>
            <person name="Arias M.C."/>
        </authorList>
    </citation>
    <scope>NUCLEOTIDE SEQUENCE</scope>
    <source>
        <strain evidence="1">USP_2M_L1-L4_2017</strain>
        <tissue evidence="1">Whole body</tissue>
    </source>
</reference>
<dbReference type="EMBL" id="JAHYIQ010000008">
    <property type="protein sequence ID" value="KAK1129598.1"/>
    <property type="molecule type" value="Genomic_DNA"/>
</dbReference>
<organism evidence="1 2">
    <name type="scientific">Melipona bicolor</name>
    <dbReference type="NCBI Taxonomy" id="60889"/>
    <lineage>
        <taxon>Eukaryota</taxon>
        <taxon>Metazoa</taxon>
        <taxon>Ecdysozoa</taxon>
        <taxon>Arthropoda</taxon>
        <taxon>Hexapoda</taxon>
        <taxon>Insecta</taxon>
        <taxon>Pterygota</taxon>
        <taxon>Neoptera</taxon>
        <taxon>Endopterygota</taxon>
        <taxon>Hymenoptera</taxon>
        <taxon>Apocrita</taxon>
        <taxon>Aculeata</taxon>
        <taxon>Apoidea</taxon>
        <taxon>Anthophila</taxon>
        <taxon>Apidae</taxon>
        <taxon>Melipona</taxon>
    </lineage>
</organism>
<dbReference type="AlphaFoldDB" id="A0AA40KR26"/>
<dbReference type="Proteomes" id="UP001177670">
    <property type="component" value="Unassembled WGS sequence"/>
</dbReference>
<protein>
    <submittedName>
        <fullName evidence="1">Uncharacterized protein</fullName>
    </submittedName>
</protein>
<comment type="caution">
    <text evidence="1">The sequence shown here is derived from an EMBL/GenBank/DDBJ whole genome shotgun (WGS) entry which is preliminary data.</text>
</comment>
<keyword evidence="2" id="KW-1185">Reference proteome</keyword>
<gene>
    <name evidence="1" type="ORF">K0M31_019313</name>
</gene>
<accession>A0AA40KR26</accession>
<sequence length="109" mass="12206">MTYIDDKPCEPFVVFCVDSSTPGRPSEVIRDITPVSVVETNCSNSINGFLRNYIQFLRISTKRILFSLVRRCADEGRKAPRRPIAPNCAKHSSLRVTNEKGGITITYGI</sequence>